<dbReference type="CDD" id="cd01949">
    <property type="entry name" value="GGDEF"/>
    <property type="match status" value="1"/>
</dbReference>
<gene>
    <name evidence="7" type="ORF">IV454_20375</name>
</gene>
<dbReference type="SUPFAM" id="SSF55785">
    <property type="entry name" value="PYP-like sensor domain (PAS domain)"/>
    <property type="match status" value="2"/>
</dbReference>
<keyword evidence="1" id="KW-0597">Phosphoprotein</keyword>
<reference evidence="7 8" key="1">
    <citation type="submission" date="2020-11" db="EMBL/GenBank/DDBJ databases">
        <authorList>
            <person name="Sun Q."/>
        </authorList>
    </citation>
    <scope>NUCLEOTIDE SEQUENCE [LARGE SCALE GENOMIC DNA]</scope>
    <source>
        <strain evidence="7 8">P8398</strain>
    </source>
</reference>
<dbReference type="Pfam" id="PF00072">
    <property type="entry name" value="Response_reg"/>
    <property type="match status" value="1"/>
</dbReference>
<dbReference type="SUPFAM" id="SSF141868">
    <property type="entry name" value="EAL domain-like"/>
    <property type="match status" value="1"/>
</dbReference>
<dbReference type="Pfam" id="PF00989">
    <property type="entry name" value="PAS"/>
    <property type="match status" value="1"/>
</dbReference>
<dbReference type="InterPro" id="IPR000014">
    <property type="entry name" value="PAS"/>
</dbReference>
<dbReference type="InterPro" id="IPR013656">
    <property type="entry name" value="PAS_4"/>
</dbReference>
<dbReference type="Gene3D" id="3.30.70.270">
    <property type="match status" value="1"/>
</dbReference>
<dbReference type="PROSITE" id="PS50113">
    <property type="entry name" value="PAC"/>
    <property type="match status" value="2"/>
</dbReference>
<dbReference type="InterPro" id="IPR000160">
    <property type="entry name" value="GGDEF_dom"/>
</dbReference>
<dbReference type="Gene3D" id="3.20.20.450">
    <property type="entry name" value="EAL domain"/>
    <property type="match status" value="1"/>
</dbReference>
<dbReference type="SMART" id="SM00091">
    <property type="entry name" value="PAS"/>
    <property type="match status" value="2"/>
</dbReference>
<evidence type="ECO:0000259" key="3">
    <source>
        <dbReference type="PROSITE" id="PS50112"/>
    </source>
</evidence>
<dbReference type="RefSeq" id="WP_206087568.1">
    <property type="nucleotide sequence ID" value="NZ_CP065053.1"/>
</dbReference>
<evidence type="ECO:0000313" key="8">
    <source>
        <dbReference type="Proteomes" id="UP000662888"/>
    </source>
</evidence>
<dbReference type="InterPro" id="IPR000700">
    <property type="entry name" value="PAS-assoc_C"/>
</dbReference>
<dbReference type="EMBL" id="CP065053">
    <property type="protein sequence ID" value="QPI47916.1"/>
    <property type="molecule type" value="Genomic_DNA"/>
</dbReference>
<dbReference type="InterPro" id="IPR052155">
    <property type="entry name" value="Biofilm_reg_signaling"/>
</dbReference>
<accession>A0AA48W9P6</accession>
<feature type="domain" description="PAC" evidence="4">
    <location>
        <begin position="267"/>
        <end position="317"/>
    </location>
</feature>
<dbReference type="Pfam" id="PF08448">
    <property type="entry name" value="PAS_4"/>
    <property type="match status" value="1"/>
</dbReference>
<dbReference type="CDD" id="cd00130">
    <property type="entry name" value="PAS"/>
    <property type="match status" value="1"/>
</dbReference>
<dbReference type="PANTHER" id="PTHR44757">
    <property type="entry name" value="DIGUANYLATE CYCLASE DGCP"/>
    <property type="match status" value="1"/>
</dbReference>
<dbReference type="NCBIfam" id="TIGR00229">
    <property type="entry name" value="sensory_box"/>
    <property type="match status" value="1"/>
</dbReference>
<organism evidence="7 8">
    <name type="scientific">Massilia antarctica</name>
    <dbReference type="NCBI Taxonomy" id="2765360"/>
    <lineage>
        <taxon>Bacteria</taxon>
        <taxon>Pseudomonadati</taxon>
        <taxon>Pseudomonadota</taxon>
        <taxon>Betaproteobacteria</taxon>
        <taxon>Burkholderiales</taxon>
        <taxon>Oxalobacteraceae</taxon>
        <taxon>Telluria group</taxon>
        <taxon>Massilia</taxon>
    </lineage>
</organism>
<dbReference type="NCBIfam" id="TIGR00254">
    <property type="entry name" value="GGDEF"/>
    <property type="match status" value="1"/>
</dbReference>
<dbReference type="SMART" id="SM00267">
    <property type="entry name" value="GGDEF"/>
    <property type="match status" value="1"/>
</dbReference>
<feature type="domain" description="GGDEF" evidence="6">
    <location>
        <begin position="349"/>
        <end position="482"/>
    </location>
</feature>
<dbReference type="PROSITE" id="PS50112">
    <property type="entry name" value="PAS"/>
    <property type="match status" value="1"/>
</dbReference>
<dbReference type="InterPro" id="IPR001610">
    <property type="entry name" value="PAC"/>
</dbReference>
<evidence type="ECO:0000259" key="4">
    <source>
        <dbReference type="PROSITE" id="PS50113"/>
    </source>
</evidence>
<dbReference type="Gene3D" id="3.30.450.20">
    <property type="entry name" value="PAS domain"/>
    <property type="match status" value="2"/>
</dbReference>
<feature type="modified residue" description="4-aspartylphosphate" evidence="1">
    <location>
        <position position="809"/>
    </location>
</feature>
<evidence type="ECO:0000256" key="1">
    <source>
        <dbReference type="PROSITE-ProRule" id="PRU00169"/>
    </source>
</evidence>
<dbReference type="CDD" id="cd01948">
    <property type="entry name" value="EAL"/>
    <property type="match status" value="1"/>
</dbReference>
<feature type="domain" description="PAC" evidence="4">
    <location>
        <begin position="144"/>
        <end position="195"/>
    </location>
</feature>
<dbReference type="PROSITE" id="PS50887">
    <property type="entry name" value="GGDEF"/>
    <property type="match status" value="1"/>
</dbReference>
<dbReference type="InterPro" id="IPR035919">
    <property type="entry name" value="EAL_sf"/>
</dbReference>
<dbReference type="InterPro" id="IPR013767">
    <property type="entry name" value="PAS_fold"/>
</dbReference>
<sequence length="914" mass="100270">MNSALETELRYAEVSVLIAALHANVARLEELTGGELDTITDHQGQPFLLRRAQAQLRLNDASRLDAILNSLPACIAILDADGAIMSVNQAWAAYDTPLALAAAGPGHAIGTNVLVQCALAGGDGAAQARQVAHGIGQVLCGASHHWSFELACRPGGLPSWLLLTVTPLADKNLHGVVVMYMDISERKRGEDELRRFRTAMDCTDDAIFLVNCSTTRFVELNAAASTMLGYSREELLGMGPRDVSAESTWSEMAALYQRLMANSGTSVSHEMALIRKDGSQVQVEFHRQALQSGPDWIIVAVVRDISERKEAALRLQYQAHHDGLTGLPNRTLFYDSLTRTLHQASQHGWMVAVLFIDLDNFKTVNDTLGHGVGDDLLVQFASRLLGCVRARDTVGRLGGDEFGVILVMQDEQNDAAGVAGKIRDVLRAPFVLGQHELNVTASIGITMHPLDASLPDELIKYADTAMYRAKQAGRDTFRFFTAQMNVEVLARLDLEKALRRAFENGEFVLHYQPKVALDSACVAGLEALLRWERPGYGLVAPNVFIGSLEETGLILKVGSWVIDQACRQIGQWLRSSIGALQVSVNVAGRQLAEGDVDGDVIAALERHGVPPELLELELTESSLMVNTERTIKTLKDLKGRGVQVSIDDFGTGYSSLAYLRRFPIDKLKIDIAFIREVTSNPDDAAIVQAILGMARSLKLQVVAEGVETAAQLAFLKRNRCDQVQGYFFSRPLALPELEALLREDRQMQLPAPATPSYRKTLLLVDDDSHVLSSLRRLLRDDGYHILCAGSAAEGFDLLAQHCVQVIICDQRMPDMSGTEFFDRVKEMYPDSFRIVLSGYTDLDSIMKAVNKGAIYRFYTKPWDNAVLRADLREAFRHYGLLHNIQADDDQCDFPTAGPLPEAAAQLSGAESPPG</sequence>
<dbReference type="SUPFAM" id="SSF55073">
    <property type="entry name" value="Nucleotide cyclase"/>
    <property type="match status" value="1"/>
</dbReference>
<dbReference type="PROSITE" id="PS50110">
    <property type="entry name" value="RESPONSE_REGULATORY"/>
    <property type="match status" value="1"/>
</dbReference>
<dbReference type="InterPro" id="IPR035965">
    <property type="entry name" value="PAS-like_dom_sf"/>
</dbReference>
<dbReference type="InterPro" id="IPR001633">
    <property type="entry name" value="EAL_dom"/>
</dbReference>
<feature type="domain" description="PAS" evidence="3">
    <location>
        <begin position="192"/>
        <end position="263"/>
    </location>
</feature>
<dbReference type="InterPro" id="IPR011006">
    <property type="entry name" value="CheY-like_superfamily"/>
</dbReference>
<dbReference type="CDD" id="cd17569">
    <property type="entry name" value="REC_HupR-like"/>
    <property type="match status" value="1"/>
</dbReference>
<dbReference type="SMART" id="SM00086">
    <property type="entry name" value="PAC"/>
    <property type="match status" value="2"/>
</dbReference>
<dbReference type="SMART" id="SM00052">
    <property type="entry name" value="EAL"/>
    <property type="match status" value="1"/>
</dbReference>
<dbReference type="InterPro" id="IPR029787">
    <property type="entry name" value="Nucleotide_cyclase"/>
</dbReference>
<dbReference type="Proteomes" id="UP000662888">
    <property type="component" value="Chromosome"/>
</dbReference>
<dbReference type="InterPro" id="IPR043128">
    <property type="entry name" value="Rev_trsase/Diguanyl_cyclase"/>
</dbReference>
<dbReference type="PANTHER" id="PTHR44757:SF2">
    <property type="entry name" value="BIOFILM ARCHITECTURE MAINTENANCE PROTEIN MBAA"/>
    <property type="match status" value="1"/>
</dbReference>
<evidence type="ECO:0000313" key="7">
    <source>
        <dbReference type="EMBL" id="QPI47916.1"/>
    </source>
</evidence>
<feature type="domain" description="Response regulatory" evidence="2">
    <location>
        <begin position="760"/>
        <end position="875"/>
    </location>
</feature>
<dbReference type="SMART" id="SM00448">
    <property type="entry name" value="REC"/>
    <property type="match status" value="1"/>
</dbReference>
<dbReference type="SUPFAM" id="SSF52172">
    <property type="entry name" value="CheY-like"/>
    <property type="match status" value="1"/>
</dbReference>
<dbReference type="Gene3D" id="3.40.50.2300">
    <property type="match status" value="1"/>
</dbReference>
<dbReference type="PROSITE" id="PS50883">
    <property type="entry name" value="EAL"/>
    <property type="match status" value="1"/>
</dbReference>
<evidence type="ECO:0000259" key="2">
    <source>
        <dbReference type="PROSITE" id="PS50110"/>
    </source>
</evidence>
<protein>
    <submittedName>
        <fullName evidence="7">EAL domain-containing protein</fullName>
    </submittedName>
</protein>
<dbReference type="InterPro" id="IPR001789">
    <property type="entry name" value="Sig_transdc_resp-reg_receiver"/>
</dbReference>
<dbReference type="Pfam" id="PF00563">
    <property type="entry name" value="EAL"/>
    <property type="match status" value="1"/>
</dbReference>
<dbReference type="Pfam" id="PF00990">
    <property type="entry name" value="GGDEF"/>
    <property type="match status" value="1"/>
</dbReference>
<feature type="domain" description="EAL" evidence="5">
    <location>
        <begin position="491"/>
        <end position="745"/>
    </location>
</feature>
<evidence type="ECO:0000259" key="6">
    <source>
        <dbReference type="PROSITE" id="PS50887"/>
    </source>
</evidence>
<name>A0AA48W9P6_9BURK</name>
<keyword evidence="8" id="KW-1185">Reference proteome</keyword>
<evidence type="ECO:0000259" key="5">
    <source>
        <dbReference type="PROSITE" id="PS50883"/>
    </source>
</evidence>
<proteinExistence type="predicted"/>